<sequence>MRRRRIRKPTPVFWMIAVLAVILTAIFVQRSPTDPDQYSHYVRRLSYEEIAPCSDSPLKTYMDYRTITDETSDQYRYIREYMKIDRKTGLLYDADGFLGVALGYSFGSIGTRFYFVLDTGIILPVVKVEEKDPADAPDGCRVELNGSVLEFVIDAERAGAYFGVASNGMVLQGNFNNDSRFEGSIQEIDRVTE</sequence>
<dbReference type="RefSeq" id="WP_135358232.1">
    <property type="nucleotide sequence ID" value="NZ_JAQXPC010000089.1"/>
</dbReference>
<protein>
    <submittedName>
        <fullName evidence="2">Uncharacterized protein</fullName>
    </submittedName>
</protein>
<proteinExistence type="predicted"/>
<evidence type="ECO:0000256" key="1">
    <source>
        <dbReference type="SAM" id="Phobius"/>
    </source>
</evidence>
<evidence type="ECO:0000313" key="3">
    <source>
        <dbReference type="Proteomes" id="UP000461880"/>
    </source>
</evidence>
<accession>A0A7X2THE3</accession>
<keyword evidence="1" id="KW-1133">Transmembrane helix</keyword>
<keyword evidence="3" id="KW-1185">Reference proteome</keyword>
<comment type="caution">
    <text evidence="2">The sequence shown here is derived from an EMBL/GenBank/DDBJ whole genome shotgun (WGS) entry which is preliminary data.</text>
</comment>
<keyword evidence="1" id="KW-0812">Transmembrane</keyword>
<keyword evidence="1" id="KW-0472">Membrane</keyword>
<gene>
    <name evidence="2" type="ORF">FYJ51_12520</name>
</gene>
<feature type="transmembrane region" description="Helical" evidence="1">
    <location>
        <begin position="12"/>
        <end position="29"/>
    </location>
</feature>
<dbReference type="EMBL" id="VUMN01000045">
    <property type="protein sequence ID" value="MSS59718.1"/>
    <property type="molecule type" value="Genomic_DNA"/>
</dbReference>
<name>A0A7X2THE3_9FIRM</name>
<dbReference type="AlphaFoldDB" id="A0A7X2THE3"/>
<evidence type="ECO:0000313" key="2">
    <source>
        <dbReference type="EMBL" id="MSS59718.1"/>
    </source>
</evidence>
<dbReference type="Proteomes" id="UP000461880">
    <property type="component" value="Unassembled WGS sequence"/>
</dbReference>
<reference evidence="2 3" key="1">
    <citation type="submission" date="2019-08" db="EMBL/GenBank/DDBJ databases">
        <title>In-depth cultivation of the pig gut microbiome towards novel bacterial diversity and tailored functional studies.</title>
        <authorList>
            <person name="Wylensek D."/>
            <person name="Hitch T.C.A."/>
            <person name="Clavel T."/>
        </authorList>
    </citation>
    <scope>NUCLEOTIDE SEQUENCE [LARGE SCALE GENOMIC DNA]</scope>
    <source>
        <strain evidence="2 3">Oil+RF-744-GAM-WT-6</strain>
    </source>
</reference>
<organism evidence="2 3">
    <name type="scientific">Stecheria intestinalis</name>
    <dbReference type="NCBI Taxonomy" id="2606630"/>
    <lineage>
        <taxon>Bacteria</taxon>
        <taxon>Bacillati</taxon>
        <taxon>Bacillota</taxon>
        <taxon>Erysipelotrichia</taxon>
        <taxon>Erysipelotrichales</taxon>
        <taxon>Erysipelotrichaceae</taxon>
        <taxon>Stecheria</taxon>
    </lineage>
</organism>